<dbReference type="PANTHER" id="PTHR42988:SF2">
    <property type="entry name" value="CYCLIC NUCLEOTIDE PHOSPHODIESTERASE CBUA0032-RELATED"/>
    <property type="match status" value="1"/>
</dbReference>
<feature type="domain" description="Calcineurin-like phosphoesterase" evidence="5">
    <location>
        <begin position="37"/>
        <end position="234"/>
    </location>
</feature>
<evidence type="ECO:0000259" key="5">
    <source>
        <dbReference type="Pfam" id="PF00149"/>
    </source>
</evidence>
<dbReference type="EMBL" id="UINC01033047">
    <property type="protein sequence ID" value="SVB21705.1"/>
    <property type="molecule type" value="Genomic_DNA"/>
</dbReference>
<evidence type="ECO:0000313" key="6">
    <source>
        <dbReference type="EMBL" id="SVB21705.1"/>
    </source>
</evidence>
<dbReference type="InterPro" id="IPR050884">
    <property type="entry name" value="CNP_phosphodiesterase-III"/>
</dbReference>
<dbReference type="InterPro" id="IPR004843">
    <property type="entry name" value="Calcineurin-like_PHP"/>
</dbReference>
<evidence type="ECO:0000256" key="1">
    <source>
        <dbReference type="ARBA" id="ARBA00022723"/>
    </source>
</evidence>
<gene>
    <name evidence="6" type="ORF">METZ01_LOCUS174559</name>
</gene>
<keyword evidence="1" id="KW-0479">Metal-binding</keyword>
<dbReference type="GO" id="GO:0046872">
    <property type="term" value="F:metal ion binding"/>
    <property type="evidence" value="ECO:0007669"/>
    <property type="project" value="UniProtKB-KW"/>
</dbReference>
<dbReference type="AlphaFoldDB" id="A0A382C6H1"/>
<dbReference type="Pfam" id="PF00149">
    <property type="entry name" value="Metallophos"/>
    <property type="match status" value="1"/>
</dbReference>
<dbReference type="Gene3D" id="3.60.21.10">
    <property type="match status" value="1"/>
</dbReference>
<keyword evidence="3" id="KW-0408">Iron</keyword>
<sequence length="298" mass="33042">MPIHVPIDRRQFLGSLGVGLITLQAHGVAGKVQEDLVYLLNDTHIGERHPPTSSVPMHLKQVVQELTELKQKPVATIINGDLALKDGQDGDYRHLAGIISPLQKARVSLHLTLGNHDNRDAFYRVMKEERPKIPLVKSRHVSMVATRHANFFLLDSLQKTMVTQGTLGKTQTAWLTKALDAHPNQPAIIVAHHNPRLGGDPAHFPGGLIDSKELWALLTSRRQVKAYIHGHIHDRSYASHEGIHIINTPATSYPAPGGVATTGWTVLKLTLRGGTLTTRTNKPEHPWNNEVKTLNWRS</sequence>
<name>A0A382C6H1_9ZZZZ</name>
<organism evidence="6">
    <name type="scientific">marine metagenome</name>
    <dbReference type="NCBI Taxonomy" id="408172"/>
    <lineage>
        <taxon>unclassified sequences</taxon>
        <taxon>metagenomes</taxon>
        <taxon>ecological metagenomes</taxon>
    </lineage>
</organism>
<keyword evidence="2" id="KW-0378">Hydrolase</keyword>
<proteinExistence type="inferred from homology"/>
<protein>
    <recommendedName>
        <fullName evidence="5">Calcineurin-like phosphoesterase domain-containing protein</fullName>
    </recommendedName>
</protein>
<evidence type="ECO:0000256" key="4">
    <source>
        <dbReference type="ARBA" id="ARBA00025742"/>
    </source>
</evidence>
<comment type="similarity">
    <text evidence="4">Belongs to the cyclic nucleotide phosphodiesterase class-III family.</text>
</comment>
<dbReference type="PANTHER" id="PTHR42988">
    <property type="entry name" value="PHOSPHOHYDROLASE"/>
    <property type="match status" value="1"/>
</dbReference>
<evidence type="ECO:0000256" key="3">
    <source>
        <dbReference type="ARBA" id="ARBA00023004"/>
    </source>
</evidence>
<accession>A0A382C6H1</accession>
<dbReference type="InterPro" id="IPR029052">
    <property type="entry name" value="Metallo-depent_PP-like"/>
</dbReference>
<dbReference type="SUPFAM" id="SSF56300">
    <property type="entry name" value="Metallo-dependent phosphatases"/>
    <property type="match status" value="1"/>
</dbReference>
<evidence type="ECO:0000256" key="2">
    <source>
        <dbReference type="ARBA" id="ARBA00022801"/>
    </source>
</evidence>
<reference evidence="6" key="1">
    <citation type="submission" date="2018-05" db="EMBL/GenBank/DDBJ databases">
        <authorList>
            <person name="Lanie J.A."/>
            <person name="Ng W.-L."/>
            <person name="Kazmierczak K.M."/>
            <person name="Andrzejewski T.M."/>
            <person name="Davidsen T.M."/>
            <person name="Wayne K.J."/>
            <person name="Tettelin H."/>
            <person name="Glass J.I."/>
            <person name="Rusch D."/>
            <person name="Podicherti R."/>
            <person name="Tsui H.-C.T."/>
            <person name="Winkler M.E."/>
        </authorList>
    </citation>
    <scope>NUCLEOTIDE SEQUENCE</scope>
</reference>
<dbReference type="GO" id="GO:0016787">
    <property type="term" value="F:hydrolase activity"/>
    <property type="evidence" value="ECO:0007669"/>
    <property type="project" value="UniProtKB-KW"/>
</dbReference>